<dbReference type="InterPro" id="IPR003673">
    <property type="entry name" value="CoA-Trfase_fam_III"/>
</dbReference>
<dbReference type="PANTHER" id="PTHR48207">
    <property type="entry name" value="SUCCINATE--HYDROXYMETHYLGLUTARATE COA-TRANSFERASE"/>
    <property type="match status" value="1"/>
</dbReference>
<keyword evidence="1 2" id="KW-0808">Transferase</keyword>
<dbReference type="InterPro" id="IPR023606">
    <property type="entry name" value="CoA-Trfase_III_dom_1_sf"/>
</dbReference>
<evidence type="ECO:0000313" key="2">
    <source>
        <dbReference type="EMBL" id="QED48177.1"/>
    </source>
</evidence>
<dbReference type="Proteomes" id="UP000321555">
    <property type="component" value="Chromosome"/>
</dbReference>
<evidence type="ECO:0000313" key="3">
    <source>
        <dbReference type="Proteomes" id="UP000321555"/>
    </source>
</evidence>
<gene>
    <name evidence="2" type="ORF">FSZ17_13545</name>
</gene>
<reference evidence="3" key="1">
    <citation type="submission" date="2019-08" db="EMBL/GenBank/DDBJ databases">
        <authorList>
            <person name="Zheng X."/>
        </authorList>
    </citation>
    <scope>NUCLEOTIDE SEQUENCE [LARGE SCALE GENOMIC DNA]</scope>
    <source>
        <strain evidence="3">FJAT-25496</strain>
    </source>
</reference>
<dbReference type="Gene3D" id="3.40.50.10540">
    <property type="entry name" value="Crotonobetainyl-coa:carnitine coa-transferase, domain 1"/>
    <property type="match status" value="1"/>
</dbReference>
<dbReference type="AlphaFoldDB" id="A0A5B8Z5K3"/>
<dbReference type="InterPro" id="IPR050483">
    <property type="entry name" value="CoA-transferase_III_domain"/>
</dbReference>
<dbReference type="OrthoDB" id="9797653at2"/>
<proteinExistence type="predicted"/>
<dbReference type="Pfam" id="PF02515">
    <property type="entry name" value="CoA_transf_3"/>
    <property type="match status" value="1"/>
</dbReference>
<keyword evidence="3" id="KW-1185">Reference proteome</keyword>
<dbReference type="GO" id="GO:0008410">
    <property type="term" value="F:CoA-transferase activity"/>
    <property type="evidence" value="ECO:0007669"/>
    <property type="project" value="TreeGrafter"/>
</dbReference>
<dbReference type="STRING" id="1742359.GCA_001439625_01777"/>
<dbReference type="EMBL" id="CP042593">
    <property type="protein sequence ID" value="QED48177.1"/>
    <property type="molecule type" value="Genomic_DNA"/>
</dbReference>
<protein>
    <submittedName>
        <fullName evidence="2">CoA transferase</fullName>
    </submittedName>
</protein>
<dbReference type="Gene3D" id="3.30.1540.10">
    <property type="entry name" value="formyl-coa transferase, domain 3"/>
    <property type="match status" value="1"/>
</dbReference>
<sequence length="400" mass="44101">MAKKMPLEGIRVLELGNLVAAPFAGKIFAEFGAEVIKVEEPKKGDPLRNWRIMHGDNSVWWYVQARNKKSITINLRDQQGQEIVKKLAGEVDVVLENFRPGTLEKWGIGYEHLSEINPSLIMTRISGYGQTGPNSHKPGFGSVAEAFGGLRFLTGYPDRPPVRVGIAIGDLVAGLYAVIGTIMAVRARDNDPEKKGQLIDVALYEAVFSLLEGILPEYDLTGLIRERTGSTLPGIAPSNTYECADGKYLVIGANGDSIFQRLMKTMGREDLANDPKLANNQGRADNVEFIDKTIEEWTKQRPLKEVQKLLDDASVPVGPIYSIKDIVKDEQFKSRKMLEPIELPTGETVLAPGVVPKLSETPGNLKWIGPTLGEHNDEIFKDLINMDANEIAKLKQSGVI</sequence>
<accession>A0A5B8Z5K3</accession>
<name>A0A5B8Z5K3_CYTDA</name>
<dbReference type="InterPro" id="IPR044855">
    <property type="entry name" value="CoA-Trfase_III_dom3_sf"/>
</dbReference>
<evidence type="ECO:0000256" key="1">
    <source>
        <dbReference type="ARBA" id="ARBA00022679"/>
    </source>
</evidence>
<dbReference type="KEGG" id="bda:FSZ17_13545"/>
<dbReference type="PANTHER" id="PTHR48207:SF3">
    <property type="entry name" value="SUCCINATE--HYDROXYMETHYLGLUTARATE COA-TRANSFERASE"/>
    <property type="match status" value="1"/>
</dbReference>
<dbReference type="SUPFAM" id="SSF89796">
    <property type="entry name" value="CoA-transferase family III (CaiB/BaiF)"/>
    <property type="match status" value="1"/>
</dbReference>
<organism evidence="2 3">
    <name type="scientific">Cytobacillus dafuensis</name>
    <name type="common">Bacillus dafuensis</name>
    <dbReference type="NCBI Taxonomy" id="1742359"/>
    <lineage>
        <taxon>Bacteria</taxon>
        <taxon>Bacillati</taxon>
        <taxon>Bacillota</taxon>
        <taxon>Bacilli</taxon>
        <taxon>Bacillales</taxon>
        <taxon>Bacillaceae</taxon>
        <taxon>Cytobacillus</taxon>
    </lineage>
</organism>